<dbReference type="Proteomes" id="UP001212152">
    <property type="component" value="Unassembled WGS sequence"/>
</dbReference>
<dbReference type="EMBL" id="JADGJQ010000034">
    <property type="protein sequence ID" value="KAJ3177331.1"/>
    <property type="molecule type" value="Genomic_DNA"/>
</dbReference>
<gene>
    <name evidence="2" type="ORF">HDU87_004583</name>
</gene>
<proteinExistence type="predicted"/>
<evidence type="ECO:0000313" key="2">
    <source>
        <dbReference type="EMBL" id="KAJ3177331.1"/>
    </source>
</evidence>
<comment type="caution">
    <text evidence="2">The sequence shown here is derived from an EMBL/GenBank/DDBJ whole genome shotgun (WGS) entry which is preliminary data.</text>
</comment>
<reference evidence="2" key="1">
    <citation type="submission" date="2020-05" db="EMBL/GenBank/DDBJ databases">
        <title>Phylogenomic resolution of chytrid fungi.</title>
        <authorList>
            <person name="Stajich J.E."/>
            <person name="Amses K."/>
            <person name="Simmons R."/>
            <person name="Seto K."/>
            <person name="Myers J."/>
            <person name="Bonds A."/>
            <person name="Quandt C.A."/>
            <person name="Barry K."/>
            <person name="Liu P."/>
            <person name="Grigoriev I."/>
            <person name="Longcore J.E."/>
            <person name="James T.Y."/>
        </authorList>
    </citation>
    <scope>NUCLEOTIDE SEQUENCE</scope>
    <source>
        <strain evidence="2">JEL0379</strain>
    </source>
</reference>
<evidence type="ECO:0000256" key="1">
    <source>
        <dbReference type="SAM" id="Coils"/>
    </source>
</evidence>
<keyword evidence="3" id="KW-1185">Reference proteome</keyword>
<feature type="coiled-coil region" evidence="1">
    <location>
        <begin position="37"/>
        <end position="64"/>
    </location>
</feature>
<sequence>MTKEKELTFLWQALQDDEFFPSVFAAKFEYSVKHHASNALRNLLEELARRNKRLDALHEKACNQARLAAQGFPDDIEYDNYFAAIKLKQKFEKEALYGVGNTTDGIVQKRCRNQDSPPSTPLAKRLCPQQNPTPLPLRYNLNPFHSDGLVATGEGSECGSDIVEPDEFRLRMMNSIIKPLQGHVERAKGGTTLRGVSLHKVLIRVAQKMMNARIEEFG</sequence>
<dbReference type="AlphaFoldDB" id="A0AAD5XQL2"/>
<keyword evidence="1" id="KW-0175">Coiled coil</keyword>
<evidence type="ECO:0000313" key="3">
    <source>
        <dbReference type="Proteomes" id="UP001212152"/>
    </source>
</evidence>
<name>A0AAD5XQL2_9FUNG</name>
<organism evidence="2 3">
    <name type="scientific">Geranomyces variabilis</name>
    <dbReference type="NCBI Taxonomy" id="109894"/>
    <lineage>
        <taxon>Eukaryota</taxon>
        <taxon>Fungi</taxon>
        <taxon>Fungi incertae sedis</taxon>
        <taxon>Chytridiomycota</taxon>
        <taxon>Chytridiomycota incertae sedis</taxon>
        <taxon>Chytridiomycetes</taxon>
        <taxon>Spizellomycetales</taxon>
        <taxon>Powellomycetaceae</taxon>
        <taxon>Geranomyces</taxon>
    </lineage>
</organism>
<protein>
    <submittedName>
        <fullName evidence="2">Uncharacterized protein</fullName>
    </submittedName>
</protein>
<accession>A0AAD5XQL2</accession>